<dbReference type="GO" id="GO:0016787">
    <property type="term" value="F:hydrolase activity"/>
    <property type="evidence" value="ECO:0007669"/>
    <property type="project" value="InterPro"/>
</dbReference>
<evidence type="ECO:0000259" key="2">
    <source>
        <dbReference type="Pfam" id="PF07859"/>
    </source>
</evidence>
<dbReference type="SUPFAM" id="SSF53474">
    <property type="entry name" value="alpha/beta-Hydrolases"/>
    <property type="match status" value="1"/>
</dbReference>
<organism evidence="3">
    <name type="scientific">Fagus sylvatica</name>
    <name type="common">Beechnut</name>
    <dbReference type="NCBI Taxonomy" id="28930"/>
    <lineage>
        <taxon>Eukaryota</taxon>
        <taxon>Viridiplantae</taxon>
        <taxon>Streptophyta</taxon>
        <taxon>Embryophyta</taxon>
        <taxon>Tracheophyta</taxon>
        <taxon>Spermatophyta</taxon>
        <taxon>Magnoliopsida</taxon>
        <taxon>eudicotyledons</taxon>
        <taxon>Gunneridae</taxon>
        <taxon>Pentapetalae</taxon>
        <taxon>rosids</taxon>
        <taxon>fabids</taxon>
        <taxon>Fagales</taxon>
        <taxon>Fagaceae</taxon>
        <taxon>Fagus</taxon>
    </lineage>
</organism>
<gene>
    <name evidence="3" type="ORF">FSB_LOCUS21259</name>
</gene>
<accession>A0A2N9FRN1</accession>
<dbReference type="EMBL" id="OIVN01001386">
    <property type="protein sequence ID" value="SPC93377.1"/>
    <property type="molecule type" value="Genomic_DNA"/>
</dbReference>
<name>A0A2N9FRN1_FAGSY</name>
<evidence type="ECO:0000313" key="3">
    <source>
        <dbReference type="EMBL" id="SPC93377.1"/>
    </source>
</evidence>
<feature type="domain" description="Alpha/beta hydrolase fold-3" evidence="2">
    <location>
        <begin position="39"/>
        <end position="228"/>
    </location>
</feature>
<dbReference type="PANTHER" id="PTHR23024:SF212">
    <property type="entry name" value="CARBOXYLESTERASE 9-RELATED"/>
    <property type="match status" value="1"/>
</dbReference>
<dbReference type="PANTHER" id="PTHR23024">
    <property type="entry name" value="ARYLACETAMIDE DEACETYLASE"/>
    <property type="match status" value="1"/>
</dbReference>
<comment type="similarity">
    <text evidence="1">Belongs to the 'GDXG' lipolytic enzyme family.</text>
</comment>
<dbReference type="Gene3D" id="3.40.50.1820">
    <property type="entry name" value="alpha/beta hydrolase"/>
    <property type="match status" value="1"/>
</dbReference>
<evidence type="ECO:0000256" key="1">
    <source>
        <dbReference type="ARBA" id="ARBA00010515"/>
    </source>
</evidence>
<dbReference type="AlphaFoldDB" id="A0A2N9FRN1"/>
<dbReference type="InterPro" id="IPR029058">
    <property type="entry name" value="AB_hydrolase_fold"/>
</dbReference>
<dbReference type="Pfam" id="PF07859">
    <property type="entry name" value="Abhydrolase_3"/>
    <property type="match status" value="1"/>
</dbReference>
<dbReference type="InterPro" id="IPR013094">
    <property type="entry name" value="AB_hydrolase_3"/>
</dbReference>
<reference evidence="3" key="1">
    <citation type="submission" date="2018-02" db="EMBL/GenBank/DDBJ databases">
        <authorList>
            <person name="Cohen D.B."/>
            <person name="Kent A.D."/>
        </authorList>
    </citation>
    <scope>NUCLEOTIDE SEQUENCE</scope>
</reference>
<sequence>MPTTKLTSNDGDTRIPIIFFYPRTEWIQLNWDSIFTNLHCSKLALEVPAIVVDVEYCLAPENRIPAQYKDAMDTILWVREHALDPNGEQWIRDYGDISSCYQYGCSSGGNIAFFVALKATEMELQPLRIAGNIMNQPMFGGMQRTNSELMNPMNQVLPLCALDLVWELSLPEGEDRDHWYCNPMVEGPHTSAINKIGSCLVIGFCGGPMIDRQQDFAQMLVRHGVQIDGRFDIVGLHGIEFINPKMDALFGQGEPFAMASSATSVFLLHVLWSWSSGEEAPAAAGSSQPLEWKFAQVFGERTAGEEVQEGLDYLVSFNYNERRRFRGDRSYMRDDGWGSGVVVFIIDGGRSETRNGVAVSETLRKVCLA</sequence>
<protein>
    <recommendedName>
        <fullName evidence="2">Alpha/beta hydrolase fold-3 domain-containing protein</fullName>
    </recommendedName>
</protein>
<dbReference type="InterPro" id="IPR050466">
    <property type="entry name" value="Carboxylest/Gibb_receptor"/>
</dbReference>
<proteinExistence type="inferred from homology"/>